<evidence type="ECO:0000259" key="3">
    <source>
        <dbReference type="Pfam" id="PF25917"/>
    </source>
</evidence>
<dbReference type="InterPro" id="IPR058625">
    <property type="entry name" value="MdtA-like_BSH"/>
</dbReference>
<dbReference type="Pfam" id="PF25954">
    <property type="entry name" value="Beta-barrel_RND_2"/>
    <property type="match status" value="1"/>
</dbReference>
<reference evidence="5 6" key="1">
    <citation type="submission" date="2016-11" db="EMBL/GenBank/DDBJ databases">
        <authorList>
            <person name="Jaros S."/>
            <person name="Januszkiewicz K."/>
            <person name="Wedrychowicz H."/>
        </authorList>
    </citation>
    <scope>NUCLEOTIDE SEQUENCE [LARGE SCALE GENOMIC DNA]</scope>
    <source>
        <strain evidence="5 6">DSM 9705</strain>
    </source>
</reference>
<comment type="similarity">
    <text evidence="1">Belongs to the membrane fusion protein (MFP) (TC 8.A.1) family.</text>
</comment>
<feature type="domain" description="CusB-like beta-barrel" evidence="4">
    <location>
        <begin position="226"/>
        <end position="301"/>
    </location>
</feature>
<dbReference type="InterPro" id="IPR006143">
    <property type="entry name" value="RND_pump_MFP"/>
</dbReference>
<keyword evidence="2" id="KW-0175">Coiled coil</keyword>
<organism evidence="5 6">
    <name type="scientific">Desulfofustis glycolicus DSM 9705</name>
    <dbReference type="NCBI Taxonomy" id="1121409"/>
    <lineage>
        <taxon>Bacteria</taxon>
        <taxon>Pseudomonadati</taxon>
        <taxon>Thermodesulfobacteriota</taxon>
        <taxon>Desulfobulbia</taxon>
        <taxon>Desulfobulbales</taxon>
        <taxon>Desulfocapsaceae</taxon>
        <taxon>Desulfofustis</taxon>
    </lineage>
</organism>
<name>A0A1M5UP99_9BACT</name>
<evidence type="ECO:0000313" key="6">
    <source>
        <dbReference type="Proteomes" id="UP000184139"/>
    </source>
</evidence>
<evidence type="ECO:0000256" key="1">
    <source>
        <dbReference type="ARBA" id="ARBA00009477"/>
    </source>
</evidence>
<dbReference type="PANTHER" id="PTHR30469">
    <property type="entry name" value="MULTIDRUG RESISTANCE PROTEIN MDTA"/>
    <property type="match status" value="1"/>
</dbReference>
<dbReference type="PANTHER" id="PTHR30469:SF15">
    <property type="entry name" value="HLYD FAMILY OF SECRETION PROTEINS"/>
    <property type="match status" value="1"/>
</dbReference>
<feature type="domain" description="Multidrug resistance protein MdtA-like barrel-sandwich hybrid" evidence="3">
    <location>
        <begin position="59"/>
        <end position="197"/>
    </location>
</feature>
<dbReference type="Gene3D" id="2.40.420.20">
    <property type="match status" value="1"/>
</dbReference>
<proteinExistence type="inferred from homology"/>
<feature type="coiled-coil region" evidence="2">
    <location>
        <begin position="92"/>
        <end position="126"/>
    </location>
</feature>
<dbReference type="GO" id="GO:0015562">
    <property type="term" value="F:efflux transmembrane transporter activity"/>
    <property type="evidence" value="ECO:0007669"/>
    <property type="project" value="TreeGrafter"/>
</dbReference>
<dbReference type="Gene3D" id="1.10.287.470">
    <property type="entry name" value="Helix hairpin bin"/>
    <property type="match status" value="1"/>
</dbReference>
<gene>
    <name evidence="5" type="ORF">SAMN02745124_01287</name>
</gene>
<dbReference type="SUPFAM" id="SSF111369">
    <property type="entry name" value="HlyD-like secretion proteins"/>
    <property type="match status" value="1"/>
</dbReference>
<dbReference type="Proteomes" id="UP000184139">
    <property type="component" value="Unassembled WGS sequence"/>
</dbReference>
<sequence>MRKSVWWLIVLLIGAGLAGLIWQQTRPKPVPVSIKPVMRGAVEKTVANTRAGTVEACRRARLSPSIGGQIAVLPIREGDQVAAGDLLLEIWNDDLQAQLEVARQEAAVAEAQAEAHCRRSEEAQRQAERATTLYKQKIGSIEQTELAVTEAAALNDQCRAGRASAERARAQIELARANLTRSRLIAPFGGVIAKIEGELNEFVTPSPVGVMTPPVVDLIENTCFYVTAPIDEVDGAAVRIGMVARITLDAYRDREFSGTVRRIAPYVLDLEKQARTVDVEVAFDHPEDFAALLAGYSADVEIILQTRSDTLMIPSEAVQEGNTVYRFDETEQRVSRVTFTPGLSNWVVTEVVSGLEEGAQVVINVDHPDLADGVPATISNQNQ</sequence>
<dbReference type="OrthoDB" id="9806939at2"/>
<dbReference type="AlphaFoldDB" id="A0A1M5UP99"/>
<dbReference type="RefSeq" id="WP_073374387.1">
    <property type="nucleotide sequence ID" value="NZ_FQXS01000005.1"/>
</dbReference>
<dbReference type="STRING" id="1121409.SAMN02745124_01287"/>
<dbReference type="Pfam" id="PF25917">
    <property type="entry name" value="BSH_RND"/>
    <property type="match status" value="1"/>
</dbReference>
<keyword evidence="6" id="KW-1185">Reference proteome</keyword>
<dbReference type="GO" id="GO:1990281">
    <property type="term" value="C:efflux pump complex"/>
    <property type="evidence" value="ECO:0007669"/>
    <property type="project" value="TreeGrafter"/>
</dbReference>
<evidence type="ECO:0000313" key="5">
    <source>
        <dbReference type="EMBL" id="SHH64726.1"/>
    </source>
</evidence>
<dbReference type="Gene3D" id="2.40.30.170">
    <property type="match status" value="1"/>
</dbReference>
<dbReference type="InterPro" id="IPR058792">
    <property type="entry name" value="Beta-barrel_RND_2"/>
</dbReference>
<dbReference type="Gene3D" id="2.40.50.100">
    <property type="match status" value="1"/>
</dbReference>
<evidence type="ECO:0000256" key="2">
    <source>
        <dbReference type="SAM" id="Coils"/>
    </source>
</evidence>
<dbReference type="EMBL" id="FQXS01000005">
    <property type="protein sequence ID" value="SHH64726.1"/>
    <property type="molecule type" value="Genomic_DNA"/>
</dbReference>
<dbReference type="NCBIfam" id="TIGR01730">
    <property type="entry name" value="RND_mfp"/>
    <property type="match status" value="1"/>
</dbReference>
<evidence type="ECO:0000259" key="4">
    <source>
        <dbReference type="Pfam" id="PF25954"/>
    </source>
</evidence>
<protein>
    <submittedName>
        <fullName evidence="5">HlyD family secretion protein</fullName>
    </submittedName>
</protein>
<accession>A0A1M5UP99</accession>